<dbReference type="OrthoDB" id="2394725at2"/>
<dbReference type="PROSITE" id="PS51257">
    <property type="entry name" value="PROKAR_LIPOPROTEIN"/>
    <property type="match status" value="1"/>
</dbReference>
<sequence length="300" mass="33014">MKRHFLAIGAITITTLLAGCDFGDFVGQYQSDKQSENSNTQTEQAANNKNSNSNNGHSSNNNESRGRVEDLTQSQKVALAINDPSVSQYVVNASELRNHSFYANYNGGGQRKSIHTYKLESLPKKVEGAPNDMTFYTAKPSKGSFVTLIGIGNEKVLIAGTQSSGTYQQYAHSEAARELDLHELLDKYGKSSNYKNLANQITFTQGQSSNASEYTSDEGTSNNDASNDDKVTRDNVIDKVEAYEGHQLDTDTYTFKEPEQNVDGDWGFSILDKEGNLEGSYIVTSDGEVTKYDENGEEIE</sequence>
<feature type="region of interest" description="Disordered" evidence="1">
    <location>
        <begin position="206"/>
        <end position="230"/>
    </location>
</feature>
<dbReference type="KEGG" id="sep:SE_0149"/>
<dbReference type="Proteomes" id="UP000001411">
    <property type="component" value="Chromosome"/>
</dbReference>
<dbReference type="RefSeq" id="WP_002455955.1">
    <property type="nucleotide sequence ID" value="NC_004461.1"/>
</dbReference>
<feature type="compositionally biased region" description="Low complexity" evidence="1">
    <location>
        <begin position="47"/>
        <end position="63"/>
    </location>
</feature>
<protein>
    <recommendedName>
        <fullName evidence="4">Lipoprotein</fullName>
    </recommendedName>
</protein>
<organism evidence="2 3">
    <name type="scientific">Staphylococcus epidermidis (strain ATCC 12228 / FDA PCI 1200)</name>
    <dbReference type="NCBI Taxonomy" id="176280"/>
    <lineage>
        <taxon>Bacteria</taxon>
        <taxon>Bacillati</taxon>
        <taxon>Bacillota</taxon>
        <taxon>Bacilli</taxon>
        <taxon>Bacillales</taxon>
        <taxon>Staphylococcaceae</taxon>
        <taxon>Staphylococcus</taxon>
    </lineage>
</organism>
<dbReference type="PATRIC" id="fig|176280.10.peg.139"/>
<evidence type="ECO:0008006" key="4">
    <source>
        <dbReference type="Google" id="ProtNLM"/>
    </source>
</evidence>
<evidence type="ECO:0000313" key="2">
    <source>
        <dbReference type="EMBL" id="AAO03746.1"/>
    </source>
</evidence>
<name>A0A0H2VE80_STAES</name>
<feature type="compositionally biased region" description="Polar residues" evidence="1">
    <location>
        <begin position="32"/>
        <end position="46"/>
    </location>
</feature>
<dbReference type="HOGENOM" id="CLU_049447_0_0_9"/>
<dbReference type="GeneID" id="50017563"/>
<evidence type="ECO:0000313" key="3">
    <source>
        <dbReference type="Proteomes" id="UP000001411"/>
    </source>
</evidence>
<feature type="region of interest" description="Disordered" evidence="1">
    <location>
        <begin position="32"/>
        <end position="71"/>
    </location>
</feature>
<accession>A0A0H2VE80</accession>
<evidence type="ECO:0000256" key="1">
    <source>
        <dbReference type="SAM" id="MobiDB-lite"/>
    </source>
</evidence>
<proteinExistence type="predicted"/>
<gene>
    <name evidence="2" type="ordered locus">SE_0149</name>
</gene>
<reference evidence="2 3" key="1">
    <citation type="journal article" date="2003" name="Mol. Microbiol.">
        <title>Genome-based analysis of virulence genes in a non-biofilm-forming Staphylococcus epidermidis strain (ATCC 12228).</title>
        <authorList>
            <person name="Zhang Y.Q."/>
            <person name="Ren S.X."/>
            <person name="Li H.L."/>
            <person name="Wang Y.X."/>
            <person name="Fu G."/>
            <person name="Yang J."/>
            <person name="Qin Z.Q."/>
            <person name="Miao Y.G."/>
            <person name="Wang W.Y."/>
            <person name="Chen R.S."/>
            <person name="Shen Y."/>
            <person name="Chen Z."/>
            <person name="Yuan Z.H."/>
            <person name="Zhao G.P."/>
            <person name="Qu D."/>
            <person name="Danchin A."/>
            <person name="Wen Y.M."/>
        </authorList>
    </citation>
    <scope>NUCLEOTIDE SEQUENCE [LARGE SCALE GENOMIC DNA]</scope>
    <source>
        <strain evidence="3">ATCC 12228 / FDA PCI 1200</strain>
    </source>
</reference>
<dbReference type="eggNOG" id="ENOG502ZG0D">
    <property type="taxonomic scope" value="Bacteria"/>
</dbReference>
<dbReference type="AlphaFoldDB" id="A0A0H2VE80"/>
<feature type="compositionally biased region" description="Polar residues" evidence="1">
    <location>
        <begin position="206"/>
        <end position="225"/>
    </location>
</feature>
<dbReference type="EMBL" id="AE015929">
    <property type="protein sequence ID" value="AAO03746.1"/>
    <property type="molecule type" value="Genomic_DNA"/>
</dbReference>